<feature type="transmembrane region" description="Helical" evidence="8">
    <location>
        <begin position="201"/>
        <end position="219"/>
    </location>
</feature>
<dbReference type="InterPro" id="IPR002781">
    <property type="entry name" value="TM_pro_TauE-like"/>
</dbReference>
<gene>
    <name evidence="10" type="ORF">HNP73_004500</name>
</gene>
<keyword evidence="3" id="KW-0813">Transport</keyword>
<organism evidence="10 11">
    <name type="scientific">Amaricoccus macauensis</name>
    <dbReference type="NCBI Taxonomy" id="57001"/>
    <lineage>
        <taxon>Bacteria</taxon>
        <taxon>Pseudomonadati</taxon>
        <taxon>Pseudomonadota</taxon>
        <taxon>Alphaproteobacteria</taxon>
        <taxon>Rhodobacterales</taxon>
        <taxon>Paracoccaceae</taxon>
        <taxon>Amaricoccus</taxon>
    </lineage>
</organism>
<dbReference type="InterPro" id="IPR052017">
    <property type="entry name" value="TSUP"/>
</dbReference>
<dbReference type="Proteomes" id="UP000549457">
    <property type="component" value="Unassembled WGS sequence"/>
</dbReference>
<comment type="caution">
    <text evidence="10">The sequence shown here is derived from an EMBL/GenBank/DDBJ whole genome shotgun (WGS) entry which is preliminary data.</text>
</comment>
<protein>
    <recommendedName>
        <fullName evidence="8">Probable membrane transporter protein</fullName>
    </recommendedName>
</protein>
<feature type="transmembrane region" description="Helical" evidence="8">
    <location>
        <begin position="31"/>
        <end position="51"/>
    </location>
</feature>
<keyword evidence="9" id="KW-0732">Signal</keyword>
<evidence type="ECO:0000256" key="3">
    <source>
        <dbReference type="ARBA" id="ARBA00022448"/>
    </source>
</evidence>
<name>A0A840SN79_9RHOB</name>
<evidence type="ECO:0000256" key="9">
    <source>
        <dbReference type="SAM" id="SignalP"/>
    </source>
</evidence>
<dbReference type="EMBL" id="JACHFM010000009">
    <property type="protein sequence ID" value="MBB5224529.1"/>
    <property type="molecule type" value="Genomic_DNA"/>
</dbReference>
<comment type="subcellular location">
    <subcellularLocation>
        <location evidence="1 8">Cell membrane</location>
        <topology evidence="1 8">Multi-pass membrane protein</topology>
    </subcellularLocation>
</comment>
<feature type="transmembrane region" description="Helical" evidence="8">
    <location>
        <begin position="129"/>
        <end position="147"/>
    </location>
</feature>
<proteinExistence type="inferred from homology"/>
<keyword evidence="7 8" id="KW-0472">Membrane</keyword>
<accession>A0A840SN79</accession>
<evidence type="ECO:0000313" key="10">
    <source>
        <dbReference type="EMBL" id="MBB5224529.1"/>
    </source>
</evidence>
<evidence type="ECO:0000256" key="2">
    <source>
        <dbReference type="ARBA" id="ARBA00009142"/>
    </source>
</evidence>
<feature type="transmembrane region" description="Helical" evidence="8">
    <location>
        <begin position="226"/>
        <end position="245"/>
    </location>
</feature>
<feature type="transmembrane region" description="Helical" evidence="8">
    <location>
        <begin position="177"/>
        <end position="195"/>
    </location>
</feature>
<reference evidence="10 11" key="1">
    <citation type="submission" date="2020-08" db="EMBL/GenBank/DDBJ databases">
        <title>Genomic Encyclopedia of Type Strains, Phase IV (KMG-IV): sequencing the most valuable type-strain genomes for metagenomic binning, comparative biology and taxonomic classification.</title>
        <authorList>
            <person name="Goeker M."/>
        </authorList>
    </citation>
    <scope>NUCLEOTIDE SEQUENCE [LARGE SCALE GENOMIC DNA]</scope>
    <source>
        <strain evidence="10 11">DSM 101730</strain>
    </source>
</reference>
<dbReference type="PANTHER" id="PTHR30269:SF0">
    <property type="entry name" value="MEMBRANE TRANSPORTER PROTEIN YFCA-RELATED"/>
    <property type="match status" value="1"/>
</dbReference>
<evidence type="ECO:0000256" key="1">
    <source>
        <dbReference type="ARBA" id="ARBA00004651"/>
    </source>
</evidence>
<keyword evidence="5 8" id="KW-0812">Transmembrane</keyword>
<feature type="signal peptide" evidence="9">
    <location>
        <begin position="1"/>
        <end position="21"/>
    </location>
</feature>
<evidence type="ECO:0000256" key="4">
    <source>
        <dbReference type="ARBA" id="ARBA00022475"/>
    </source>
</evidence>
<feature type="transmembrane region" description="Helical" evidence="8">
    <location>
        <begin position="71"/>
        <end position="92"/>
    </location>
</feature>
<comment type="similarity">
    <text evidence="2 8">Belongs to the 4-toluene sulfonate uptake permease (TSUP) (TC 2.A.102) family.</text>
</comment>
<dbReference type="Pfam" id="PF01925">
    <property type="entry name" value="TauE"/>
    <property type="match status" value="1"/>
</dbReference>
<dbReference type="AlphaFoldDB" id="A0A840SN79"/>
<evidence type="ECO:0000256" key="5">
    <source>
        <dbReference type="ARBA" id="ARBA00022692"/>
    </source>
</evidence>
<feature type="transmembrane region" description="Helical" evidence="8">
    <location>
        <begin position="98"/>
        <end position="117"/>
    </location>
</feature>
<dbReference type="PANTHER" id="PTHR30269">
    <property type="entry name" value="TRANSMEMBRANE PROTEIN YFCA"/>
    <property type="match status" value="1"/>
</dbReference>
<keyword evidence="4 8" id="KW-1003">Cell membrane</keyword>
<feature type="chain" id="PRO_5033024135" description="Probable membrane transporter protein" evidence="9">
    <location>
        <begin position="22"/>
        <end position="246"/>
    </location>
</feature>
<keyword evidence="11" id="KW-1185">Reference proteome</keyword>
<dbReference type="RefSeq" id="WP_184155389.1">
    <property type="nucleotide sequence ID" value="NZ_JACHFM010000009.1"/>
</dbReference>
<keyword evidence="6 8" id="KW-1133">Transmembrane helix</keyword>
<sequence>MVPTLVLCLAGFAAGALNAVAGGGTFLTFPVLVWIGVPPVMANATATLTALPGYMGSAWGFRRDIRAEGALSLGALLGLTAAGGLAGAFLLTVTSDEAFAAIVPWLLFAATLLFAFAPRLVSLMAADGFGPATSAAIVVGVAVYGGYFNGGLGILLLAALSLMGFTNLHAMNGLKNLLSVLLSTASALTLALAGLVAWDNALLLAASATVGGFVGAHYARRRSDTAWLRAGIVVIGLALTAAFLLA</sequence>
<evidence type="ECO:0000256" key="8">
    <source>
        <dbReference type="RuleBase" id="RU363041"/>
    </source>
</evidence>
<evidence type="ECO:0000256" key="7">
    <source>
        <dbReference type="ARBA" id="ARBA00023136"/>
    </source>
</evidence>
<dbReference type="GO" id="GO:0005886">
    <property type="term" value="C:plasma membrane"/>
    <property type="evidence" value="ECO:0007669"/>
    <property type="project" value="UniProtKB-SubCell"/>
</dbReference>
<evidence type="ECO:0000313" key="11">
    <source>
        <dbReference type="Proteomes" id="UP000549457"/>
    </source>
</evidence>
<evidence type="ECO:0000256" key="6">
    <source>
        <dbReference type="ARBA" id="ARBA00022989"/>
    </source>
</evidence>